<dbReference type="CTD" id="115399"/>
<dbReference type="PANTHER" id="PTHR22708:SF0">
    <property type="entry name" value="LEUCINE-RICH REPEAT-CONTAINING PROTEIN 56"/>
    <property type="match status" value="1"/>
</dbReference>
<feature type="region of interest" description="Disordered" evidence="3">
    <location>
        <begin position="292"/>
        <end position="327"/>
    </location>
</feature>
<feature type="compositionally biased region" description="Polar residues" evidence="3">
    <location>
        <begin position="292"/>
        <end position="308"/>
    </location>
</feature>
<dbReference type="GeneTree" id="ENSGT00390000001545"/>
<dbReference type="InterPro" id="IPR025875">
    <property type="entry name" value="Leu-rich_rpt_4"/>
</dbReference>
<dbReference type="GeneID" id="114857387"/>
<dbReference type="InterPro" id="IPR032675">
    <property type="entry name" value="LRR_dom_sf"/>
</dbReference>
<feature type="compositionally biased region" description="Acidic residues" evidence="3">
    <location>
        <begin position="429"/>
        <end position="443"/>
    </location>
</feature>
<dbReference type="InterPro" id="IPR001611">
    <property type="entry name" value="Leu-rich_rpt"/>
</dbReference>
<gene>
    <name evidence="5 6" type="primary">lrrc56</name>
</gene>
<evidence type="ECO:0000256" key="1">
    <source>
        <dbReference type="ARBA" id="ARBA00022614"/>
    </source>
</evidence>
<protein>
    <submittedName>
        <fullName evidence="5 6">Leucine-rich repeat-containing protein 56 isoform X1</fullName>
    </submittedName>
</protein>
<name>A0A6P7MTH8_BETSP</name>
<organism evidence="4 5">
    <name type="scientific">Betta splendens</name>
    <name type="common">Siamese fighting fish</name>
    <dbReference type="NCBI Taxonomy" id="158456"/>
    <lineage>
        <taxon>Eukaryota</taxon>
        <taxon>Metazoa</taxon>
        <taxon>Chordata</taxon>
        <taxon>Craniata</taxon>
        <taxon>Vertebrata</taxon>
        <taxon>Euteleostomi</taxon>
        <taxon>Actinopterygii</taxon>
        <taxon>Neopterygii</taxon>
        <taxon>Teleostei</taxon>
        <taxon>Neoteleostei</taxon>
        <taxon>Acanthomorphata</taxon>
        <taxon>Anabantaria</taxon>
        <taxon>Anabantiformes</taxon>
        <taxon>Anabantoidei</taxon>
        <taxon>Osphronemidae</taxon>
        <taxon>Betta</taxon>
    </lineage>
</organism>
<dbReference type="InterPro" id="IPR040091">
    <property type="entry name" value="LRRC56"/>
</dbReference>
<feature type="region of interest" description="Disordered" evidence="3">
    <location>
        <begin position="420"/>
        <end position="478"/>
    </location>
</feature>
<dbReference type="PANTHER" id="PTHR22708">
    <property type="entry name" value="LEUCINE-RICH REPEAT-CONTAINING PROTEIN 56"/>
    <property type="match status" value="1"/>
</dbReference>
<dbReference type="PROSITE" id="PS51450">
    <property type="entry name" value="LRR"/>
    <property type="match status" value="1"/>
</dbReference>
<keyword evidence="1" id="KW-0433">Leucine-rich repeat</keyword>
<evidence type="ECO:0000256" key="2">
    <source>
        <dbReference type="ARBA" id="ARBA00022737"/>
    </source>
</evidence>
<dbReference type="RefSeq" id="XP_029009640.1">
    <property type="nucleotide sequence ID" value="XM_029153807.3"/>
</dbReference>
<accession>A0A6P7MTH8</accession>
<keyword evidence="4" id="KW-1185">Reference proteome</keyword>
<dbReference type="OrthoDB" id="676979at2759"/>
<reference evidence="5 6" key="1">
    <citation type="submission" date="2025-04" db="UniProtKB">
        <authorList>
            <consortium name="RefSeq"/>
        </authorList>
    </citation>
    <scope>IDENTIFICATION</scope>
</reference>
<proteinExistence type="predicted"/>
<dbReference type="Proteomes" id="UP000515150">
    <property type="component" value="Chromosome 6"/>
</dbReference>
<keyword evidence="2" id="KW-0677">Repeat</keyword>
<feature type="compositionally biased region" description="Low complexity" evidence="3">
    <location>
        <begin position="309"/>
        <end position="325"/>
    </location>
</feature>
<dbReference type="KEGG" id="bspl:114857387"/>
<dbReference type="RefSeq" id="XP_029009638.1">
    <property type="nucleotide sequence ID" value="XM_029153805.3"/>
</dbReference>
<dbReference type="Pfam" id="PF12799">
    <property type="entry name" value="LRR_4"/>
    <property type="match status" value="1"/>
</dbReference>
<feature type="compositionally biased region" description="Low complexity" evidence="3">
    <location>
        <begin position="457"/>
        <end position="468"/>
    </location>
</feature>
<dbReference type="Gene3D" id="3.80.10.10">
    <property type="entry name" value="Ribonuclease Inhibitor"/>
    <property type="match status" value="1"/>
</dbReference>
<evidence type="ECO:0000313" key="5">
    <source>
        <dbReference type="RefSeq" id="XP_029009638.1"/>
    </source>
</evidence>
<evidence type="ECO:0000313" key="4">
    <source>
        <dbReference type="Proteomes" id="UP000515150"/>
    </source>
</evidence>
<dbReference type="SUPFAM" id="SSF52058">
    <property type="entry name" value="L domain-like"/>
    <property type="match status" value="1"/>
</dbReference>
<evidence type="ECO:0000313" key="6">
    <source>
        <dbReference type="RefSeq" id="XP_029009640.1"/>
    </source>
</evidence>
<sequence length="609" mass="66422">MSCCYGRVPQEVRPGTSRVLVTELSGSGQINPTPVEKPCEDSETALELNLSPEKLKELCGTEDLSQITSLELCVDTQENTLGNFGACLPKLVQLKMNNSMIMSVRDLGTTLSHLQVLWISCCCLTDLDGISTLSSLKELYVAYNNVSDLSQVSMLENLHLLDLEGNDVADLVQVQYLGLCSNLEKLTLEGNPVCLRPNPTASETAEYSYRASVRELVPQLRYLDDVRVEEDGPSCGSIRGADWAILQLSIKESYSSLPAAEEEETADSACPQCRPSTARRLVSSPPCAWPCSSTGSRPHTSSRPTSANRPGVLSPPGSRPGSVSSDLAEVEAETSVLTHGAGKILFCGNPARAVRERREKLRTAPTRSTFTHCDLPIHVPEHTYDLEEPDVRERDDIFTELRAWREQHRKRLQAIETERQPQILAIQHDDEEEDKDENGDEDLADTRRSDTPSADVASLSVPSDASMSPSPPPSVTAASGHLRPLAIRAGRLRLGHAGSEHLSDYSGAGCLPGTSTRAGDADPNPKWVHRTMRTDVPQAARIPCPPLTYVDGAMGSCVKMNACGGQSRFHVSKVRDRPAITRPHTARAVLQKHHQCHIVHSCRGSSHPN</sequence>
<dbReference type="AlphaFoldDB" id="A0A6P7MTH8"/>
<evidence type="ECO:0000256" key="3">
    <source>
        <dbReference type="SAM" id="MobiDB-lite"/>
    </source>
</evidence>